<dbReference type="InterPro" id="IPR013783">
    <property type="entry name" value="Ig-like_fold"/>
</dbReference>
<evidence type="ECO:0000313" key="4">
    <source>
        <dbReference type="Proteomes" id="UP000093186"/>
    </source>
</evidence>
<dbReference type="InterPro" id="IPR026444">
    <property type="entry name" value="Secre_tail"/>
</dbReference>
<dbReference type="Gene3D" id="2.60.40.10">
    <property type="entry name" value="Immunoglobulins"/>
    <property type="match status" value="2"/>
</dbReference>
<dbReference type="EMBL" id="MAKX01000001">
    <property type="protein sequence ID" value="OCK44506.1"/>
    <property type="molecule type" value="Genomic_DNA"/>
</dbReference>
<protein>
    <recommendedName>
        <fullName evidence="2">Fibronectin type-III domain-containing protein</fullName>
    </recommendedName>
</protein>
<dbReference type="SUPFAM" id="SSF55486">
    <property type="entry name" value="Metalloproteases ('zincins'), catalytic domain"/>
    <property type="match status" value="1"/>
</dbReference>
<evidence type="ECO:0000259" key="2">
    <source>
        <dbReference type="PROSITE" id="PS50853"/>
    </source>
</evidence>
<sequence length="1096" mass="120583">MKKNVLLVVLFFIFITNSSFSQSYWNKRSKKDISINKKEILSRKNIPQKYALAVLNLNKLKNHLTSFQSKNNKKTITLPNSKGELIQFYVQETSYLAPKLAAKFPMIKSYSAQEIDNPTTTAKISLGVNGFHALINYGSKGTLYIDPYTKNKEQYIIYKKKDLIASNNNFTCKIEETAKSNIVSPKQQRNANDSQLRTFRTAIACTGEYSQFHINRANTTPTTDTEKKAIVLSAINTTMARVNEVYERDLGVRMILVSNNDDLIFLDATTDGLTNDDSDDLIDESQQKCDAIIGDANYDIGHTFSTGGGGLASVRSVCVTNHKASGITGRNQPINDPYDIDYVAHEIGHQFGAMHTQNNDCNRNNATAVEPGSGSTIMGYAGICDPDVQGNSHANFHAISIAQMWTHIQNSGNCATLSNTNNDAPVANAGANYSIPKSTPFILKGTATDAQGTSGLTYNWEQTDNEIATMPPVSTNTAGPTFRALPSSTSPNRYLPTLANVVNGTSNQWEVLPSVERELNFAFTVRDNHIGGGNSDRDDVAITVTNAVPFTVTAPNTNVIWNAGDTQTITWNKGTTDIAPINCSKVTIKLSIDGGVTFPIVLKSNTDNDGTESITVPNNATTQARILVEAADNIFYNVNTSKFTINANLPTFFVNNNTSKQTVCNNGNNTTKYTLNFDFVNGFNETVNLSATGLPNGATVNFTPSTINTDGDVIMTVANLNGTTQQEYTIVVQAQTNTFTKTTEALLKVNSNNFSTQNLTSPANANINTSITPTFEWETNLNATSYKIEIATNANFSSIIVNETTTVNSYTPSSFLSHSTNYYWRVKPISACGEGDFSNNFTFTTEDPSYCDSTFTDETGGTEHITNVTLNTINNTSGNNTVNGYEDFTTITTNLERKQAYEISITLNTGGFQDHCYVFIDWNQDYQFNNSTERYDLGNQTTDIATATLNITVPENAVLGKTRMRVVIEYFELETSSNGDGACDSDHKSEWGETEDYTINIEESFATDNNLFTDLKIGSIPLLSNQKLNIEFKVKSRDLIIIRLFDLAGNLVHTQNFSTISNIFKEGIQFPKMSSGIYLLQVENSGKTKTRKIIIE</sequence>
<evidence type="ECO:0000256" key="1">
    <source>
        <dbReference type="ARBA" id="ARBA00022729"/>
    </source>
</evidence>
<dbReference type="SUPFAM" id="SSF49265">
    <property type="entry name" value="Fibronectin type III"/>
    <property type="match status" value="1"/>
</dbReference>
<reference evidence="3 4" key="1">
    <citation type="submission" date="2016-06" db="EMBL/GenBank/DDBJ databases">
        <title>Draft Genome Sequence of Tenacibaculum soleae UCD-KL19.</title>
        <authorList>
            <person name="Eisen J.A."/>
            <person name="Coil D.A."/>
            <person name="Lujan K.M."/>
        </authorList>
    </citation>
    <scope>NUCLEOTIDE SEQUENCE [LARGE SCALE GENOMIC DNA]</scope>
    <source>
        <strain evidence="3 4">UCD-KL19</strain>
    </source>
</reference>
<dbReference type="Proteomes" id="UP000093186">
    <property type="component" value="Unassembled WGS sequence"/>
</dbReference>
<dbReference type="InterPro" id="IPR003961">
    <property type="entry name" value="FN3_dom"/>
</dbReference>
<keyword evidence="1" id="KW-0732">Signal</keyword>
<comment type="caution">
    <text evidence="3">The sequence shown here is derived from an EMBL/GenBank/DDBJ whole genome shotgun (WGS) entry which is preliminary data.</text>
</comment>
<dbReference type="Pfam" id="PF18962">
    <property type="entry name" value="Por_Secre_tail"/>
    <property type="match status" value="1"/>
</dbReference>
<name>A0A1B9Y415_9FLAO</name>
<gene>
    <name evidence="3" type="ORF">BA195_04895</name>
</gene>
<dbReference type="NCBIfam" id="TIGR04183">
    <property type="entry name" value="Por_Secre_tail"/>
    <property type="match status" value="1"/>
</dbReference>
<dbReference type="PROSITE" id="PS50853">
    <property type="entry name" value="FN3"/>
    <property type="match status" value="1"/>
</dbReference>
<feature type="domain" description="Fibronectin type-III" evidence="2">
    <location>
        <begin position="755"/>
        <end position="848"/>
    </location>
</feature>
<dbReference type="InterPro" id="IPR024079">
    <property type="entry name" value="MetalloPept_cat_dom_sf"/>
</dbReference>
<keyword evidence="4" id="KW-1185">Reference proteome</keyword>
<dbReference type="InterPro" id="IPR045474">
    <property type="entry name" value="GEVED"/>
</dbReference>
<dbReference type="GO" id="GO:0008237">
    <property type="term" value="F:metallopeptidase activity"/>
    <property type="evidence" value="ECO:0007669"/>
    <property type="project" value="InterPro"/>
</dbReference>
<dbReference type="Gene3D" id="3.40.390.10">
    <property type="entry name" value="Collagenase (Catalytic Domain)"/>
    <property type="match status" value="1"/>
</dbReference>
<organism evidence="3 4">
    <name type="scientific">Tenacibaculum soleae</name>
    <dbReference type="NCBI Taxonomy" id="447689"/>
    <lineage>
        <taxon>Bacteria</taxon>
        <taxon>Pseudomonadati</taxon>
        <taxon>Bacteroidota</taxon>
        <taxon>Flavobacteriia</taxon>
        <taxon>Flavobacteriales</taxon>
        <taxon>Flavobacteriaceae</taxon>
        <taxon>Tenacibaculum</taxon>
    </lineage>
</organism>
<dbReference type="InterPro" id="IPR036116">
    <property type="entry name" value="FN3_sf"/>
</dbReference>
<dbReference type="Pfam" id="PF20009">
    <property type="entry name" value="GEVED"/>
    <property type="match status" value="1"/>
</dbReference>
<dbReference type="STRING" id="447689.BA195_04895"/>
<evidence type="ECO:0000313" key="3">
    <source>
        <dbReference type="EMBL" id="OCK44506.1"/>
    </source>
</evidence>
<dbReference type="AlphaFoldDB" id="A0A1B9Y415"/>
<dbReference type="Pfam" id="PF13583">
    <property type="entry name" value="Reprolysin_4"/>
    <property type="match status" value="1"/>
</dbReference>
<accession>A0A1B9Y415</accession>
<proteinExistence type="predicted"/>